<proteinExistence type="predicted"/>
<dbReference type="EMBL" id="CADIJQ010000004">
    <property type="protein sequence ID" value="CAB3706499.1"/>
    <property type="molecule type" value="Genomic_DNA"/>
</dbReference>
<reference evidence="1 2" key="1">
    <citation type="submission" date="2020-04" db="EMBL/GenBank/DDBJ databases">
        <authorList>
            <person name="De Canck E."/>
        </authorList>
    </citation>
    <scope>NUCLEOTIDE SEQUENCE [LARGE SCALE GENOMIC DNA]</scope>
    <source>
        <strain evidence="1 2">LMG 3441</strain>
    </source>
</reference>
<dbReference type="Proteomes" id="UP000494269">
    <property type="component" value="Unassembled WGS sequence"/>
</dbReference>
<gene>
    <name evidence="1" type="ORF">LMG3441_02862</name>
</gene>
<organism evidence="1 2">
    <name type="scientific">Achromobacter kerstersii</name>
    <dbReference type="NCBI Taxonomy" id="1353890"/>
    <lineage>
        <taxon>Bacteria</taxon>
        <taxon>Pseudomonadati</taxon>
        <taxon>Pseudomonadota</taxon>
        <taxon>Betaproteobacteria</taxon>
        <taxon>Burkholderiales</taxon>
        <taxon>Alcaligenaceae</taxon>
        <taxon>Achromobacter</taxon>
    </lineage>
</organism>
<dbReference type="RefSeq" id="WP_254600569.1">
    <property type="nucleotide sequence ID" value="NZ_CADIJQ010000004.1"/>
</dbReference>
<evidence type="ECO:0000313" key="1">
    <source>
        <dbReference type="EMBL" id="CAB3706499.1"/>
    </source>
</evidence>
<evidence type="ECO:0000313" key="2">
    <source>
        <dbReference type="Proteomes" id="UP000494269"/>
    </source>
</evidence>
<accession>A0A6S7A0M2</accession>
<dbReference type="PROSITE" id="PS51257">
    <property type="entry name" value="PROKAR_LIPOPROTEIN"/>
    <property type="match status" value="1"/>
</dbReference>
<keyword evidence="2" id="KW-1185">Reference proteome</keyword>
<evidence type="ECO:0008006" key="3">
    <source>
        <dbReference type="Google" id="ProtNLM"/>
    </source>
</evidence>
<dbReference type="AlphaFoldDB" id="A0A6S7A0M2"/>
<protein>
    <recommendedName>
        <fullName evidence="3">Surface antigen domain-containing protein</fullName>
    </recommendedName>
</protein>
<sequence length="179" mass="18751">MGQRRAGHGALGVVTVMRRAGLLALAACLGLSGCQSSSIGGAAGAVVGTASGAATANPVVGYAIGVTVQAAVDATVKYVLREWKNDQQNVMANAAGELPIGQVRQWQIRHTLPVGNERGGIQVVRDIDTALTRCREVLFTVEQDDAPAPAYTSMICRQQSGQWKWAAAEPAVARWNGLQ</sequence>
<name>A0A6S7A0M2_9BURK</name>